<proteinExistence type="predicted"/>
<evidence type="ECO:0000313" key="2">
    <source>
        <dbReference type="Proteomes" id="UP000616151"/>
    </source>
</evidence>
<sequence length="253" mass="27963">MTAEQFTHVYAERAETLLPGMKATIKGALEVHVGMMSHDDDDGVAKVFLENAFREYAENPAEIDAIISRYLVGLRGALTEVPTFTREHLVLVVRREIAFEWQALLHWPLAGDVHAIYAFDAPDTVHYAPKEKLDELGLGESALKALALKNLKHNRVVPRIETHPTFAIVSSGDSYSPSLLLDDDFWSTERLHFRGDIVVIVAANDLVLVTGSQENEGLEAIAEMAHEAAGEAVHAISTTPIVRRDGAWQSFVQ</sequence>
<organism evidence="1 2">
    <name type="scientific">Taklimakanibacter albus</name>
    <dbReference type="NCBI Taxonomy" id="2800327"/>
    <lineage>
        <taxon>Bacteria</taxon>
        <taxon>Pseudomonadati</taxon>
        <taxon>Pseudomonadota</taxon>
        <taxon>Alphaproteobacteria</taxon>
        <taxon>Hyphomicrobiales</taxon>
        <taxon>Aestuariivirgaceae</taxon>
        <taxon>Taklimakanibacter</taxon>
    </lineage>
</organism>
<protein>
    <submittedName>
        <fullName evidence="1">DUF1444 family protein</fullName>
    </submittedName>
</protein>
<gene>
    <name evidence="1" type="ORF">JHL16_20590</name>
</gene>
<reference evidence="1" key="1">
    <citation type="submission" date="2021-01" db="EMBL/GenBank/DDBJ databases">
        <authorList>
            <person name="Sun Q."/>
        </authorList>
    </citation>
    <scope>NUCLEOTIDE SEQUENCE</scope>
    <source>
        <strain evidence="1">YIM B02566</strain>
    </source>
</reference>
<dbReference type="Proteomes" id="UP000616151">
    <property type="component" value="Unassembled WGS sequence"/>
</dbReference>
<keyword evidence="2" id="KW-1185">Reference proteome</keyword>
<evidence type="ECO:0000313" key="1">
    <source>
        <dbReference type="EMBL" id="MBK1868767.1"/>
    </source>
</evidence>
<name>A0ACC5R811_9HYPH</name>
<dbReference type="EMBL" id="JAENHL010000007">
    <property type="protein sequence ID" value="MBK1868767.1"/>
    <property type="molecule type" value="Genomic_DNA"/>
</dbReference>
<accession>A0ACC5R811</accession>
<comment type="caution">
    <text evidence="1">The sequence shown here is derived from an EMBL/GenBank/DDBJ whole genome shotgun (WGS) entry which is preliminary data.</text>
</comment>